<evidence type="ECO:0000256" key="1">
    <source>
        <dbReference type="SAM" id="MobiDB-lite"/>
    </source>
</evidence>
<dbReference type="AlphaFoldDB" id="A0A7G9GD92"/>
<feature type="domain" description="VWA-like" evidence="2">
    <location>
        <begin position="475"/>
        <end position="615"/>
    </location>
</feature>
<evidence type="ECO:0000259" key="3">
    <source>
        <dbReference type="Pfam" id="PF13203"/>
    </source>
</evidence>
<feature type="domain" description="Putative metallopeptidase" evidence="3">
    <location>
        <begin position="191"/>
        <end position="392"/>
    </location>
</feature>
<organism evidence="4 5">
    <name type="scientific">Wansuia hejianensis</name>
    <dbReference type="NCBI Taxonomy" id="2763667"/>
    <lineage>
        <taxon>Bacteria</taxon>
        <taxon>Bacillati</taxon>
        <taxon>Bacillota</taxon>
        <taxon>Clostridia</taxon>
        <taxon>Lachnospirales</taxon>
        <taxon>Lachnospiraceae</taxon>
        <taxon>Wansuia</taxon>
    </lineage>
</organism>
<dbReference type="Proteomes" id="UP000515860">
    <property type="component" value="Chromosome"/>
</dbReference>
<gene>
    <name evidence="4" type="ORF">H9Q79_00160</name>
</gene>
<protein>
    <recommendedName>
        <fullName evidence="6">VWA-like domain-containing protein</fullName>
    </recommendedName>
</protein>
<dbReference type="PANTHER" id="PTHR38730">
    <property type="entry name" value="SLL7028 PROTEIN"/>
    <property type="match status" value="1"/>
</dbReference>
<evidence type="ECO:0000313" key="5">
    <source>
        <dbReference type="Proteomes" id="UP000515860"/>
    </source>
</evidence>
<dbReference type="InterPro" id="IPR025154">
    <property type="entry name" value="Put_metallopeptidase_dom"/>
</dbReference>
<dbReference type="Pfam" id="PF13203">
    <property type="entry name" value="DUF2201_N"/>
    <property type="match status" value="1"/>
</dbReference>
<dbReference type="RefSeq" id="WP_249328922.1">
    <property type="nucleotide sequence ID" value="NZ_CP060635.1"/>
</dbReference>
<evidence type="ECO:0000259" key="2">
    <source>
        <dbReference type="Pfam" id="PF09967"/>
    </source>
</evidence>
<feature type="region of interest" description="Disordered" evidence="1">
    <location>
        <begin position="350"/>
        <end position="371"/>
    </location>
</feature>
<proteinExistence type="predicted"/>
<reference evidence="4 5" key="1">
    <citation type="submission" date="2020-08" db="EMBL/GenBank/DDBJ databases">
        <authorList>
            <person name="Liu C."/>
            <person name="Sun Q."/>
        </authorList>
    </citation>
    <scope>NUCLEOTIDE SEQUENCE [LARGE SCALE GENOMIC DNA]</scope>
    <source>
        <strain evidence="4 5">NSJ-29</strain>
    </source>
</reference>
<dbReference type="EMBL" id="CP060635">
    <property type="protein sequence ID" value="QNM08774.1"/>
    <property type="molecule type" value="Genomic_DNA"/>
</dbReference>
<dbReference type="PANTHER" id="PTHR38730:SF1">
    <property type="entry name" value="SLL7028 PROTEIN"/>
    <property type="match status" value="1"/>
</dbReference>
<name>A0A7G9GD92_9FIRM</name>
<dbReference type="InterPro" id="IPR018698">
    <property type="entry name" value="VWA-like_dom"/>
</dbReference>
<keyword evidence="5" id="KW-1185">Reference proteome</keyword>
<evidence type="ECO:0000313" key="4">
    <source>
        <dbReference type="EMBL" id="QNM08774.1"/>
    </source>
</evidence>
<evidence type="ECO:0008006" key="6">
    <source>
        <dbReference type="Google" id="ProtNLM"/>
    </source>
</evidence>
<dbReference type="KEGG" id="whj:H9Q79_00160"/>
<accession>A0A7G9GD92</accession>
<dbReference type="Pfam" id="PF09967">
    <property type="entry name" value="DUF2201"/>
    <property type="match status" value="1"/>
</dbReference>
<sequence>MKNIGIFLCTNRRRKIPVLFNFGKFSEYFLKKGKLTGKARKERERRMSRELLEEFHKAKRESQKLSLALQILKPETDLEGPERKELLKYLDYRRRSAAMELIRAGDLASLRAMEVRGWLEQQHLEGYRREAGRLGEAEIWAYLCQLSDPTCRKQEGRAARGKTAIQLETDRKAQQDEAELCGRIWKLTVKKLRMKLPGLSEALSILRFERDEKIRGLAGDGFQVFYRSGELFPAYVDSPELVARNLLHLIIHNLYLHPLLSAGKDERLWNLACDMTAERLLDGWKIRGLSRPGNEYRALLLKEQQLPEQWQSAGVLYQILSKKSRDPGALEKLEEEFRIDDHRLWRQYRRTERPEDQPEGEGCEGTAESRRRISRSGQFLRTWNRIRREWSPRMDGRRQKAGTSAGRGVQEVILRKRKEYDYRHFLEDFMVCQEEVELDMDSFDFLPYWYSRTHYQGIILLEPLEYREVHKLDEMVIAIDTSGSCSGHVVRRFLEETYQILTARGNFFRKMKVHILQCDSMIQEHVVIRSREEFLDYMDQVTVKGLGGTDFRPVFRLVDRLIEEKEIHNLKGLLYFTDGDGIYPKDKPSYETAFIFLNREYEKHEVPEWGLRLNLGLKLEED</sequence>